<dbReference type="SUPFAM" id="SSF52402">
    <property type="entry name" value="Adenine nucleotide alpha hydrolases-like"/>
    <property type="match status" value="1"/>
</dbReference>
<reference evidence="3 4" key="1">
    <citation type="journal article" date="2007" name="Int. J. Syst. Evol. Microbiol.">
        <title>Natronorubrum sulfidifaciens sp. nov., an extremely haloalkaliphilic archaeon isolated from Aiding salt lake in Xin-Jiang, China.</title>
        <authorList>
            <person name="Cui H.L."/>
            <person name="Tohty D."/>
            <person name="Liu H.C."/>
            <person name="Liu S.J."/>
            <person name="Oren A."/>
            <person name="Zhou P.J."/>
        </authorList>
    </citation>
    <scope>NUCLEOTIDE SEQUENCE [LARGE SCALE GENOMIC DNA]</scope>
    <source>
        <strain evidence="3 4">7-3</strain>
    </source>
</reference>
<dbReference type="Pfam" id="PF00582">
    <property type="entry name" value="Usp"/>
    <property type="match status" value="1"/>
</dbReference>
<sequence length="153" mass="16162">MTVIDHSIDPVRSILVPTDGSDAAGAALERALAIADREDAVVHVLTVMDSGGGPLAFGVEDVHDLEESKARLLEGLERRDRTYDVDVTGAVRRGRPAREIITYAETHGIDQIVLGRTGRGAVAEALVGSTADQVVREASVPVLVVPDADVTDD</sequence>
<dbReference type="InterPro" id="IPR006015">
    <property type="entry name" value="Universal_stress_UspA"/>
</dbReference>
<dbReference type="PANTHER" id="PTHR46268:SF6">
    <property type="entry name" value="UNIVERSAL STRESS PROTEIN UP12"/>
    <property type="match status" value="1"/>
</dbReference>
<dbReference type="RefSeq" id="WP_152941766.1">
    <property type="nucleotide sequence ID" value="NZ_CP045488.1"/>
</dbReference>
<organism evidence="3 4">
    <name type="scientific">Natronorubrum aibiense</name>
    <dbReference type="NCBI Taxonomy" id="348826"/>
    <lineage>
        <taxon>Archaea</taxon>
        <taxon>Methanobacteriati</taxon>
        <taxon>Methanobacteriota</taxon>
        <taxon>Stenosarchaea group</taxon>
        <taxon>Halobacteria</taxon>
        <taxon>Halobacteriales</taxon>
        <taxon>Natrialbaceae</taxon>
        <taxon>Natronorubrum</taxon>
    </lineage>
</organism>
<dbReference type="OrthoDB" id="105697at2157"/>
<dbReference type="AlphaFoldDB" id="A0A5P9P4Q1"/>
<dbReference type="PANTHER" id="PTHR46268">
    <property type="entry name" value="STRESS RESPONSE PROTEIN NHAX"/>
    <property type="match status" value="1"/>
</dbReference>
<dbReference type="PRINTS" id="PR01438">
    <property type="entry name" value="UNVRSLSTRESS"/>
</dbReference>
<dbReference type="CDD" id="cd00293">
    <property type="entry name" value="USP-like"/>
    <property type="match status" value="1"/>
</dbReference>
<dbReference type="Gene3D" id="3.40.50.620">
    <property type="entry name" value="HUPs"/>
    <property type="match status" value="1"/>
</dbReference>
<dbReference type="GeneID" id="42301686"/>
<dbReference type="InterPro" id="IPR006016">
    <property type="entry name" value="UspA"/>
</dbReference>
<protein>
    <submittedName>
        <fullName evidence="3">Universal stress protein</fullName>
    </submittedName>
</protein>
<evidence type="ECO:0000256" key="1">
    <source>
        <dbReference type="ARBA" id="ARBA00008791"/>
    </source>
</evidence>
<dbReference type="InterPro" id="IPR014729">
    <property type="entry name" value="Rossmann-like_a/b/a_fold"/>
</dbReference>
<comment type="similarity">
    <text evidence="1">Belongs to the universal stress protein A family.</text>
</comment>
<evidence type="ECO:0000259" key="2">
    <source>
        <dbReference type="Pfam" id="PF00582"/>
    </source>
</evidence>
<name>A0A5P9P4Q1_9EURY</name>
<dbReference type="KEGG" id="nas:GCU68_11540"/>
<evidence type="ECO:0000313" key="4">
    <source>
        <dbReference type="Proteomes" id="UP000326170"/>
    </source>
</evidence>
<dbReference type="Proteomes" id="UP000326170">
    <property type="component" value="Chromosome"/>
</dbReference>
<feature type="domain" description="UspA" evidence="2">
    <location>
        <begin position="12"/>
        <end position="146"/>
    </location>
</feature>
<keyword evidence="4" id="KW-1185">Reference proteome</keyword>
<proteinExistence type="inferred from homology"/>
<evidence type="ECO:0000313" key="3">
    <source>
        <dbReference type="EMBL" id="QFU83125.1"/>
    </source>
</evidence>
<gene>
    <name evidence="3" type="ORF">GCU68_11540</name>
</gene>
<dbReference type="EMBL" id="CP045488">
    <property type="protein sequence ID" value="QFU83125.1"/>
    <property type="molecule type" value="Genomic_DNA"/>
</dbReference>
<accession>A0A5P9P4Q1</accession>